<dbReference type="AlphaFoldDB" id="A0A1U9V270"/>
<dbReference type="Pfam" id="PF07044">
    <property type="entry name" value="DUF1329"/>
    <property type="match status" value="1"/>
</dbReference>
<feature type="chain" id="PRO_5012504996" evidence="1">
    <location>
        <begin position="25"/>
        <end position="449"/>
    </location>
</feature>
<dbReference type="Proteomes" id="UP000189627">
    <property type="component" value="Chromosome 2"/>
</dbReference>
<evidence type="ECO:0000313" key="2">
    <source>
        <dbReference type="EMBL" id="AQV98993.1"/>
    </source>
</evidence>
<name>A0A1U9V270_CUPNE</name>
<organism evidence="2 3">
    <name type="scientific">Cupriavidus necator</name>
    <name type="common">Alcaligenes eutrophus</name>
    <name type="synonym">Ralstonia eutropha</name>
    <dbReference type="NCBI Taxonomy" id="106590"/>
    <lineage>
        <taxon>Bacteria</taxon>
        <taxon>Pseudomonadati</taxon>
        <taxon>Pseudomonadota</taxon>
        <taxon>Betaproteobacteria</taxon>
        <taxon>Burkholderiales</taxon>
        <taxon>Burkholderiaceae</taxon>
        <taxon>Cupriavidus</taxon>
    </lineage>
</organism>
<dbReference type="OrthoDB" id="6751304at2"/>
<dbReference type="KEGG" id="cuh:BJN34_34505"/>
<dbReference type="Gene3D" id="2.50.20.10">
    <property type="entry name" value="Lipoprotein localisation LolA/LolB/LppX"/>
    <property type="match status" value="1"/>
</dbReference>
<evidence type="ECO:0000313" key="3">
    <source>
        <dbReference type="Proteomes" id="UP000189627"/>
    </source>
</evidence>
<protein>
    <submittedName>
        <fullName evidence="2">DUF1329 domain-containing protein</fullName>
    </submittedName>
</protein>
<dbReference type="InterPro" id="IPR010752">
    <property type="entry name" value="DUF1329"/>
</dbReference>
<gene>
    <name evidence="2" type="ORF">BJN34_34505</name>
</gene>
<dbReference type="EMBL" id="CP017758">
    <property type="protein sequence ID" value="AQV98993.1"/>
    <property type="molecule type" value="Genomic_DNA"/>
</dbReference>
<sequence>MSVKFALRTTALCASVCMALPALALTAAGADENASGEIPAYVGKDAPVGAWQYGKERGDFWKYKSEKPVLSIDANSAQANAKYLTPGQLALFKAKPGYRMDIYPSHRTCAIPDFVAANTEKNRTLAKMDDKGENVVEGVTPGFMFPKPKTGAEAIYNFILRYAGVGTSLPTQITTVSPRPGSDEWIHAAGPTVNYTPWGVEGSKPVTGGAQLLGATTFVYTGPAALAGQGLVGRAYFSQEPETYYYFTGQRRVRRMPAYLYDAPQLGYENEYLVDEVGMLNAPPIDRFTWKLAGKKEVYIPYNDFGMYRFNSKSEAVLGKSFINPEYRRYELHRVYVVEATVKASARHVAHKKVFYLDEDTWLPVLAEDYDAQGQLWKVKESYPIPVWELGGTCDFLPFTQYDMATGRYLIDRHQFGTPKDVRWFAKPTESWMNQEYFSAEALKTRSDR</sequence>
<dbReference type="CDD" id="cd16329">
    <property type="entry name" value="LolA_like"/>
    <property type="match status" value="1"/>
</dbReference>
<keyword evidence="1" id="KW-0732">Signal</keyword>
<proteinExistence type="predicted"/>
<reference evidence="3" key="1">
    <citation type="submission" date="2017-02" db="EMBL/GenBank/DDBJ databases">
        <title>Complete genome sequence of Cupriavidus necator strain NH9, a 3-chlorobenzoate degrader.</title>
        <authorList>
            <person name="Moriuchi R."/>
            <person name="Dohra H."/>
            <person name="Ogawa N."/>
        </authorList>
    </citation>
    <scope>NUCLEOTIDE SEQUENCE [LARGE SCALE GENOMIC DNA]</scope>
    <source>
        <strain evidence="3">NH9</strain>
    </source>
</reference>
<feature type="signal peptide" evidence="1">
    <location>
        <begin position="1"/>
        <end position="24"/>
    </location>
</feature>
<accession>A0A1U9V270</accession>
<evidence type="ECO:0000256" key="1">
    <source>
        <dbReference type="SAM" id="SignalP"/>
    </source>
</evidence>